<dbReference type="EMBL" id="PVZS01000024">
    <property type="protein sequence ID" value="PSC03537.1"/>
    <property type="molecule type" value="Genomic_DNA"/>
</dbReference>
<comment type="pathway">
    <text evidence="1">Carbohydrate acid metabolism.</text>
</comment>
<dbReference type="RefSeq" id="WP_106338676.1">
    <property type="nucleotide sequence ID" value="NZ_PVZS01000024.1"/>
</dbReference>
<evidence type="ECO:0000256" key="1">
    <source>
        <dbReference type="ARBA" id="ARBA00004761"/>
    </source>
</evidence>
<evidence type="ECO:0000313" key="7">
    <source>
        <dbReference type="Proteomes" id="UP000239772"/>
    </source>
</evidence>
<proteinExistence type="inferred from homology"/>
<evidence type="ECO:0000256" key="4">
    <source>
        <dbReference type="ARBA" id="ARBA00023239"/>
    </source>
</evidence>
<dbReference type="CDD" id="cd00452">
    <property type="entry name" value="KDPG_aldolase"/>
    <property type="match status" value="1"/>
</dbReference>
<dbReference type="Gene3D" id="3.20.20.70">
    <property type="entry name" value="Aldolase class I"/>
    <property type="match status" value="1"/>
</dbReference>
<organism evidence="6 7">
    <name type="scientific">Alsobacter soli</name>
    <dbReference type="NCBI Taxonomy" id="2109933"/>
    <lineage>
        <taxon>Bacteria</taxon>
        <taxon>Pseudomonadati</taxon>
        <taxon>Pseudomonadota</taxon>
        <taxon>Alphaproteobacteria</taxon>
        <taxon>Hyphomicrobiales</taxon>
        <taxon>Alsobacteraceae</taxon>
        <taxon>Alsobacter</taxon>
    </lineage>
</organism>
<dbReference type="InterPro" id="IPR013785">
    <property type="entry name" value="Aldolase_TIM"/>
</dbReference>
<comment type="subunit">
    <text evidence="3">Homotrimer.</text>
</comment>
<evidence type="ECO:0000256" key="5">
    <source>
        <dbReference type="ARBA" id="ARBA00023277"/>
    </source>
</evidence>
<dbReference type="GO" id="GO:0008674">
    <property type="term" value="F:2-dehydro-3-deoxy-6-phosphogalactonate aldolase activity"/>
    <property type="evidence" value="ECO:0007669"/>
    <property type="project" value="UniProtKB-EC"/>
</dbReference>
<comment type="caution">
    <text evidence="6">The sequence shown here is derived from an EMBL/GenBank/DDBJ whole genome shotgun (WGS) entry which is preliminary data.</text>
</comment>
<dbReference type="PANTHER" id="PTHR30246:SF1">
    <property type="entry name" value="2-DEHYDRO-3-DEOXY-6-PHOSPHOGALACTONATE ALDOLASE-RELATED"/>
    <property type="match status" value="1"/>
</dbReference>
<keyword evidence="5" id="KW-0119">Carbohydrate metabolism</keyword>
<evidence type="ECO:0000256" key="3">
    <source>
        <dbReference type="ARBA" id="ARBA00011233"/>
    </source>
</evidence>
<dbReference type="Pfam" id="PF01081">
    <property type="entry name" value="Aldolase"/>
    <property type="match status" value="1"/>
</dbReference>
<gene>
    <name evidence="6" type="ORF">SLNSH_18675</name>
</gene>
<name>A0A2T1HPJ1_9HYPH</name>
<reference evidence="7" key="1">
    <citation type="submission" date="2018-03" db="EMBL/GenBank/DDBJ databases">
        <authorList>
            <person name="Sun L."/>
            <person name="Liu H."/>
            <person name="Chen W."/>
            <person name="Huang K."/>
            <person name="Liu W."/>
            <person name="Gao X."/>
        </authorList>
    </citation>
    <scope>NUCLEOTIDE SEQUENCE [LARGE SCALE GENOMIC DNA]</scope>
    <source>
        <strain evidence="7">SH9</strain>
    </source>
</reference>
<dbReference type="NCBIfam" id="NF006600">
    <property type="entry name" value="PRK09140.1"/>
    <property type="match status" value="1"/>
</dbReference>
<evidence type="ECO:0000256" key="2">
    <source>
        <dbReference type="ARBA" id="ARBA00006906"/>
    </source>
</evidence>
<dbReference type="PANTHER" id="PTHR30246">
    <property type="entry name" value="2-KETO-3-DEOXY-6-PHOSPHOGLUCONATE ALDOLASE"/>
    <property type="match status" value="1"/>
</dbReference>
<comment type="similarity">
    <text evidence="2">Belongs to the KHG/KDPG aldolase family.</text>
</comment>
<dbReference type="Proteomes" id="UP000239772">
    <property type="component" value="Unassembled WGS sequence"/>
</dbReference>
<sequence length="215" mass="21994">MSFRPAFDDAYARCPLIAILRGLKPDEGVAVGEALVSAGFTILEVPLNSPEPLDSIGRLAKALAGRAVVGAGTVYRPDQVEAVAAVGGQIIVSPNCNPEVIRRTKQLGLVSAPGVMTPSEAYQACEAGADVLKFFPGEVIGPAGVKAMSAVLPKGPALVMVGGITPETLKAYAETPVSGFGLGSALYKPGSTAAEVGERARAFLAAFAQFRAARA</sequence>
<dbReference type="AlphaFoldDB" id="A0A2T1HPJ1"/>
<dbReference type="SUPFAM" id="SSF51569">
    <property type="entry name" value="Aldolase"/>
    <property type="match status" value="1"/>
</dbReference>
<keyword evidence="4 6" id="KW-0456">Lyase</keyword>
<accession>A0A2T1HPJ1</accession>
<dbReference type="InterPro" id="IPR000887">
    <property type="entry name" value="Aldlse_KDPG_KHG"/>
</dbReference>
<dbReference type="EC" id="4.1.2.21" evidence="6"/>
<dbReference type="OrthoDB" id="7204076at2"/>
<evidence type="ECO:0000313" key="6">
    <source>
        <dbReference type="EMBL" id="PSC03537.1"/>
    </source>
</evidence>
<protein>
    <submittedName>
        <fullName evidence="6">2-dehydro-3-deoxy-6-phosphogalactonate aldolase</fullName>
        <ecNumber evidence="6">4.1.2.21</ecNumber>
    </submittedName>
</protein>
<keyword evidence="7" id="KW-1185">Reference proteome</keyword>